<keyword evidence="2" id="KW-1185">Reference proteome</keyword>
<proteinExistence type="predicted"/>
<dbReference type="AlphaFoldDB" id="A0AAN7NBF3"/>
<protein>
    <submittedName>
        <fullName evidence="1">Uncharacterized protein</fullName>
    </submittedName>
</protein>
<reference evidence="1 2" key="1">
    <citation type="journal article" date="2023" name="J. Hered.">
        <title>Chromosome-level genome of the wood stork (Mycteria americana) provides insight into avian chromosome evolution.</title>
        <authorList>
            <person name="Flamio R. Jr."/>
            <person name="Ramstad K.M."/>
        </authorList>
    </citation>
    <scope>NUCLEOTIDE SEQUENCE [LARGE SCALE GENOMIC DNA]</scope>
    <source>
        <strain evidence="1">JAX WOST 10</strain>
    </source>
</reference>
<evidence type="ECO:0000313" key="2">
    <source>
        <dbReference type="Proteomes" id="UP001333110"/>
    </source>
</evidence>
<sequence length="384" mass="42177">MAAKTLHKLQFGWKILYLGWRLNHFPGQPVPMLDNPFSEVKFPNIQSKPPLAQLEAISSRPITCYLGEETDPHLSTTSFQVVEESNKVSPQPPFLQGKQPQLPQPLLIRLVLQTLHQLRCPSLHTLQHLNVSLVVRGPKLNTVFEVRPHQCRVQGHHHCPTPAGHTIPDTSQDAIGFLGHLGTLLAHIQAAVNQHPQVLLCQAAFQPLFPKPVALHGVVVTQVQDLALGLVEPHTIDLGPSIQPVQVPLQSLPTLKQINTPAQLGVICKLTEGALDPFVQIIAKDIKQNWPQHRALGNTACDRPPTGVNSIHHHSLGPAIQPVLYPAKSAPVQAMSSQFLQENANSNNRDGSANSEGRATSVGFYTEGQDQLGFHQWAEQRYAS</sequence>
<dbReference type="Proteomes" id="UP001333110">
    <property type="component" value="Unassembled WGS sequence"/>
</dbReference>
<evidence type="ECO:0000313" key="1">
    <source>
        <dbReference type="EMBL" id="KAK4823649.1"/>
    </source>
</evidence>
<name>A0AAN7NBF3_MYCAM</name>
<accession>A0AAN7NBF3</accession>
<gene>
    <name evidence="1" type="ORF">QYF61_005001</name>
</gene>
<comment type="caution">
    <text evidence="1">The sequence shown here is derived from an EMBL/GenBank/DDBJ whole genome shotgun (WGS) entry which is preliminary data.</text>
</comment>
<dbReference type="EMBL" id="JAUNZN010000003">
    <property type="protein sequence ID" value="KAK4823649.1"/>
    <property type="molecule type" value="Genomic_DNA"/>
</dbReference>
<organism evidence="1 2">
    <name type="scientific">Mycteria americana</name>
    <name type="common">Wood stork</name>
    <dbReference type="NCBI Taxonomy" id="33587"/>
    <lineage>
        <taxon>Eukaryota</taxon>
        <taxon>Metazoa</taxon>
        <taxon>Chordata</taxon>
        <taxon>Craniata</taxon>
        <taxon>Vertebrata</taxon>
        <taxon>Euteleostomi</taxon>
        <taxon>Archelosauria</taxon>
        <taxon>Archosauria</taxon>
        <taxon>Dinosauria</taxon>
        <taxon>Saurischia</taxon>
        <taxon>Theropoda</taxon>
        <taxon>Coelurosauria</taxon>
        <taxon>Aves</taxon>
        <taxon>Neognathae</taxon>
        <taxon>Neoaves</taxon>
        <taxon>Aequornithes</taxon>
        <taxon>Ciconiiformes</taxon>
        <taxon>Ciconiidae</taxon>
        <taxon>Mycteria</taxon>
    </lineage>
</organism>